<comment type="caution">
    <text evidence="3">The sequence shown here is derived from an EMBL/GenBank/DDBJ whole genome shotgun (WGS) entry which is preliminary data.</text>
</comment>
<accession>A0A5C5ZN84</accession>
<evidence type="ECO:0000313" key="4">
    <source>
        <dbReference type="Proteomes" id="UP000315440"/>
    </source>
</evidence>
<dbReference type="PANTHER" id="PTHR43155:SF2">
    <property type="entry name" value="CYCLIC DI-GMP PHOSPHODIESTERASE PA4108"/>
    <property type="match status" value="1"/>
</dbReference>
<protein>
    <submittedName>
        <fullName evidence="3">Cyclic di-GMP phosphodiesterase response regulator RpfG</fullName>
        <ecNumber evidence="3">3.1.4.52</ecNumber>
    </submittedName>
</protein>
<dbReference type="Gene3D" id="1.10.3210.10">
    <property type="entry name" value="Hypothetical protein af1432"/>
    <property type="match status" value="1"/>
</dbReference>
<dbReference type="CDD" id="cd00077">
    <property type="entry name" value="HDc"/>
    <property type="match status" value="1"/>
</dbReference>
<sequence length="527" mass="58107">MISDGYDCQLALVEELSGVLGGEYDIWERPSPLLACPLRVQTFGPQGARLIDAFESELESLLRDASDDDAACFALEDQEHSALIAAVDRDRSAVWVIDREVAPMVEAYVQAVLARQRLEDQSMGLREENTALVEQVTNDFEEISFLGRLAKLLRLTETSHQLPEFIGEALTSLRPIIAARTLVYLDLEGDEPRVTARADMGDELRWDNETLELLAARHAERASAGAFVSNDKALHVSPDGETITCYVQVAVANESDSYGYLMAINRADDAASRACGPLLRLSENEYGTWETSLLETVGSVVAAHRSNLDLVSEKEDLLVGVVRSLVSAIEAKDSYTRGHSDRVARYAQRIAQQMGYDQPALDKIYLTGLLHDVGKIGVGDAVLSKPSKLTDEEYDEIKLHPDFGWNILHGLEQLRHVLPGVLHHHERHDGAGYPDGLREDETPLDARILAVADAYDAMTSSRSYRAGMTDERAVDILKEGRGTQWDPEVVNAMLEAHDDILAIKQGYCPAERITRTAPALAPTCQTS</sequence>
<dbReference type="Proteomes" id="UP000315440">
    <property type="component" value="Unassembled WGS sequence"/>
</dbReference>
<organism evidence="3 4">
    <name type="scientific">Pseudobythopirellula maris</name>
    <dbReference type="NCBI Taxonomy" id="2527991"/>
    <lineage>
        <taxon>Bacteria</taxon>
        <taxon>Pseudomonadati</taxon>
        <taxon>Planctomycetota</taxon>
        <taxon>Planctomycetia</taxon>
        <taxon>Pirellulales</taxon>
        <taxon>Lacipirellulaceae</taxon>
        <taxon>Pseudobythopirellula</taxon>
    </lineage>
</organism>
<name>A0A5C5ZN84_9BACT</name>
<dbReference type="InterPro" id="IPR003607">
    <property type="entry name" value="HD/PDEase_dom"/>
</dbReference>
<dbReference type="Pfam" id="PF13487">
    <property type="entry name" value="HD_5"/>
    <property type="match status" value="1"/>
</dbReference>
<feature type="domain" description="HD-GYP" evidence="2">
    <location>
        <begin position="314"/>
        <end position="509"/>
    </location>
</feature>
<proteinExistence type="predicted"/>
<dbReference type="InterPro" id="IPR006674">
    <property type="entry name" value="HD_domain"/>
</dbReference>
<dbReference type="EMBL" id="SJPQ01000002">
    <property type="protein sequence ID" value="TWT88909.1"/>
    <property type="molecule type" value="Genomic_DNA"/>
</dbReference>
<dbReference type="AlphaFoldDB" id="A0A5C5ZN84"/>
<dbReference type="PANTHER" id="PTHR43155">
    <property type="entry name" value="CYCLIC DI-GMP PHOSPHODIESTERASE PA4108-RELATED"/>
    <property type="match status" value="1"/>
</dbReference>
<dbReference type="SUPFAM" id="SSF109604">
    <property type="entry name" value="HD-domain/PDEase-like"/>
    <property type="match status" value="1"/>
</dbReference>
<dbReference type="GO" id="GO:0071111">
    <property type="term" value="F:cyclic-guanylate-specific phosphodiesterase activity"/>
    <property type="evidence" value="ECO:0007669"/>
    <property type="project" value="UniProtKB-EC"/>
</dbReference>
<dbReference type="EC" id="3.1.4.52" evidence="3"/>
<dbReference type="PROSITE" id="PS51831">
    <property type="entry name" value="HD"/>
    <property type="match status" value="1"/>
</dbReference>
<evidence type="ECO:0000259" key="2">
    <source>
        <dbReference type="PROSITE" id="PS51832"/>
    </source>
</evidence>
<dbReference type="SMART" id="SM00471">
    <property type="entry name" value="HDc"/>
    <property type="match status" value="1"/>
</dbReference>
<feature type="domain" description="HD" evidence="1">
    <location>
        <begin position="336"/>
        <end position="458"/>
    </location>
</feature>
<evidence type="ECO:0000259" key="1">
    <source>
        <dbReference type="PROSITE" id="PS51831"/>
    </source>
</evidence>
<reference evidence="3 4" key="1">
    <citation type="submission" date="2019-02" db="EMBL/GenBank/DDBJ databases">
        <title>Deep-cultivation of Planctomycetes and their phenomic and genomic characterization uncovers novel biology.</title>
        <authorList>
            <person name="Wiegand S."/>
            <person name="Jogler M."/>
            <person name="Boedeker C."/>
            <person name="Pinto D."/>
            <person name="Vollmers J."/>
            <person name="Rivas-Marin E."/>
            <person name="Kohn T."/>
            <person name="Peeters S.H."/>
            <person name="Heuer A."/>
            <person name="Rast P."/>
            <person name="Oberbeckmann S."/>
            <person name="Bunk B."/>
            <person name="Jeske O."/>
            <person name="Meyerdierks A."/>
            <person name="Storesund J.E."/>
            <person name="Kallscheuer N."/>
            <person name="Luecker S."/>
            <person name="Lage O.M."/>
            <person name="Pohl T."/>
            <person name="Merkel B.J."/>
            <person name="Hornburger P."/>
            <person name="Mueller R.-W."/>
            <person name="Bruemmer F."/>
            <person name="Labrenz M."/>
            <person name="Spormann A.M."/>
            <person name="Op Den Camp H."/>
            <person name="Overmann J."/>
            <person name="Amann R."/>
            <person name="Jetten M.S.M."/>
            <person name="Mascher T."/>
            <person name="Medema M.H."/>
            <person name="Devos D.P."/>
            <person name="Kaster A.-K."/>
            <person name="Ovreas L."/>
            <person name="Rohde M."/>
            <person name="Galperin M.Y."/>
            <person name="Jogler C."/>
        </authorList>
    </citation>
    <scope>NUCLEOTIDE SEQUENCE [LARGE SCALE GENOMIC DNA]</scope>
    <source>
        <strain evidence="3 4">Mal64</strain>
    </source>
</reference>
<dbReference type="PROSITE" id="PS51832">
    <property type="entry name" value="HD_GYP"/>
    <property type="match status" value="1"/>
</dbReference>
<keyword evidence="3" id="KW-0378">Hydrolase</keyword>
<keyword evidence="4" id="KW-1185">Reference proteome</keyword>
<evidence type="ECO:0000313" key="3">
    <source>
        <dbReference type="EMBL" id="TWT88909.1"/>
    </source>
</evidence>
<dbReference type="InterPro" id="IPR037522">
    <property type="entry name" value="HD_GYP_dom"/>
</dbReference>
<gene>
    <name evidence="3" type="primary">rpfG_3</name>
    <name evidence="3" type="ORF">Mal64_23990</name>
</gene>